<dbReference type="EMBL" id="JAERSG010000003">
    <property type="protein sequence ID" value="MBL0748196.1"/>
    <property type="molecule type" value="Genomic_DNA"/>
</dbReference>
<feature type="transmembrane region" description="Helical" evidence="1">
    <location>
        <begin position="198"/>
        <end position="219"/>
    </location>
</feature>
<dbReference type="Proteomes" id="UP000636918">
    <property type="component" value="Unassembled WGS sequence"/>
</dbReference>
<organism evidence="2 3">
    <name type="scientific">Nocardioides baculatus</name>
    <dbReference type="NCBI Taxonomy" id="2801337"/>
    <lineage>
        <taxon>Bacteria</taxon>
        <taxon>Bacillati</taxon>
        <taxon>Actinomycetota</taxon>
        <taxon>Actinomycetes</taxon>
        <taxon>Propionibacteriales</taxon>
        <taxon>Nocardioidaceae</taxon>
        <taxon>Nocardioides</taxon>
    </lineage>
</organism>
<keyword evidence="1" id="KW-0472">Membrane</keyword>
<dbReference type="RefSeq" id="WP_201936287.1">
    <property type="nucleotide sequence ID" value="NZ_JAERSG010000003.1"/>
</dbReference>
<name>A0ABS1L939_9ACTN</name>
<gene>
    <name evidence="2" type="ORF">JI751_11285</name>
</gene>
<accession>A0ABS1L939</accession>
<feature type="transmembrane region" description="Helical" evidence="1">
    <location>
        <begin position="302"/>
        <end position="321"/>
    </location>
</feature>
<evidence type="ECO:0000313" key="2">
    <source>
        <dbReference type="EMBL" id="MBL0748196.1"/>
    </source>
</evidence>
<feature type="transmembrane region" description="Helical" evidence="1">
    <location>
        <begin position="271"/>
        <end position="295"/>
    </location>
</feature>
<feature type="transmembrane region" description="Helical" evidence="1">
    <location>
        <begin position="57"/>
        <end position="90"/>
    </location>
</feature>
<evidence type="ECO:0008006" key="4">
    <source>
        <dbReference type="Google" id="ProtNLM"/>
    </source>
</evidence>
<feature type="transmembrane region" description="Helical" evidence="1">
    <location>
        <begin position="102"/>
        <end position="123"/>
    </location>
</feature>
<keyword evidence="1" id="KW-1133">Transmembrane helix</keyword>
<protein>
    <recommendedName>
        <fullName evidence="4">Glycosyltransferase RgtA/B/C/D-like domain-containing protein</fullName>
    </recommendedName>
</protein>
<feature type="transmembrane region" description="Helical" evidence="1">
    <location>
        <begin position="379"/>
        <end position="403"/>
    </location>
</feature>
<evidence type="ECO:0000256" key="1">
    <source>
        <dbReference type="SAM" id="Phobius"/>
    </source>
</evidence>
<feature type="transmembrane region" description="Helical" evidence="1">
    <location>
        <begin position="129"/>
        <end position="147"/>
    </location>
</feature>
<comment type="caution">
    <text evidence="2">The sequence shown here is derived from an EMBL/GenBank/DDBJ whole genome shotgun (WGS) entry which is preliminary data.</text>
</comment>
<sequence>MGLLILVVATAAWRWWTISHWSWFADDWIYLYETQEQGFLAYVFQGYNSHLMPGQFLVVWLITSVQPLGFGLAAGVLTAFAVASVIAWAAALREIFGEKVQLLLPLLLIALSPLLLMPTVWFASGVQVLPLQLFMGLSVLFTARYALRGHRRSDAVWLLVSFAAGLFFWEKALLVMIPVAFVGYLLVEGAPVARLRRLVPVLAAPTVLAAVYTVVYLTTRRSGAIGIQTTQFAPRSFDEWWEFMTASMRNIGLTTIAGGPFETMQDAWDNYVPISSALAASLGVALVLFLVVSLVLRRGSALAIAMTAVYLLVSWGLVLSSDRYVDTLLVAAGTGRYATDILPVAALTLAFLTAQTRSANQTSQVRRAPSPRVVEGGRLVMQMVAACVALAIVVMNALGWAAAREQSPRPWVDAIVADSKRAGDATLVSTPPPPTVIHPVLFLANAQLPKMLKPLDLPLSFDRPSQQLLAADGSGHLREAEVVNYAAKNKPTDNPDCGFLVRPGRTTRVPMTIDLYGFAWAVRLDYFAEQPTSITVSTDTVDVDLDLQQGLRLMQFGVNDSISSFEVSAPADASPVCVTQVFVGSFGASDRSPFQEPAQ</sequence>
<evidence type="ECO:0000313" key="3">
    <source>
        <dbReference type="Proteomes" id="UP000636918"/>
    </source>
</evidence>
<feature type="transmembrane region" description="Helical" evidence="1">
    <location>
        <begin position="159"/>
        <end position="186"/>
    </location>
</feature>
<proteinExistence type="predicted"/>
<reference evidence="2 3" key="1">
    <citation type="submission" date="2021-01" db="EMBL/GenBank/DDBJ databases">
        <title>Genome seq and assembly of Nocardiodes sp. G10.</title>
        <authorList>
            <person name="Chhetri G."/>
        </authorList>
    </citation>
    <scope>NUCLEOTIDE SEQUENCE [LARGE SCALE GENOMIC DNA]</scope>
    <source>
        <strain evidence="2 3">G10</strain>
    </source>
</reference>
<keyword evidence="1" id="KW-0812">Transmembrane</keyword>
<keyword evidence="3" id="KW-1185">Reference proteome</keyword>